<dbReference type="PANTHER" id="PTHR43143:SF5">
    <property type="entry name" value="SECRETED PROTEIN"/>
    <property type="match status" value="1"/>
</dbReference>
<dbReference type="Proteomes" id="UP001424741">
    <property type="component" value="Unassembled WGS sequence"/>
</dbReference>
<evidence type="ECO:0000259" key="2">
    <source>
        <dbReference type="Pfam" id="PF00149"/>
    </source>
</evidence>
<evidence type="ECO:0000313" key="4">
    <source>
        <dbReference type="Proteomes" id="UP001424741"/>
    </source>
</evidence>
<organism evidence="3 4">
    <name type="scientific">Rubritalea halochordaticola</name>
    <dbReference type="NCBI Taxonomy" id="714537"/>
    <lineage>
        <taxon>Bacteria</taxon>
        <taxon>Pseudomonadati</taxon>
        <taxon>Verrucomicrobiota</taxon>
        <taxon>Verrucomicrobiia</taxon>
        <taxon>Verrucomicrobiales</taxon>
        <taxon>Rubritaleaceae</taxon>
        <taxon>Rubritalea</taxon>
    </lineage>
</organism>
<dbReference type="SUPFAM" id="SSF56300">
    <property type="entry name" value="Metallo-dependent phosphatases"/>
    <property type="match status" value="1"/>
</dbReference>
<comment type="caution">
    <text evidence="3">The sequence shown here is derived from an EMBL/GenBank/DDBJ whole genome shotgun (WGS) entry which is preliminary data.</text>
</comment>
<dbReference type="Gene3D" id="3.60.21.10">
    <property type="match status" value="1"/>
</dbReference>
<proteinExistence type="predicted"/>
<evidence type="ECO:0000256" key="1">
    <source>
        <dbReference type="SAM" id="MobiDB-lite"/>
    </source>
</evidence>
<dbReference type="PANTHER" id="PTHR43143">
    <property type="entry name" value="METALLOPHOSPHOESTERASE, CALCINEURIN SUPERFAMILY"/>
    <property type="match status" value="1"/>
</dbReference>
<evidence type="ECO:0000313" key="3">
    <source>
        <dbReference type="EMBL" id="GAA5495109.1"/>
    </source>
</evidence>
<feature type="compositionally biased region" description="Polar residues" evidence="1">
    <location>
        <begin position="264"/>
        <end position="284"/>
    </location>
</feature>
<reference evidence="3 4" key="1">
    <citation type="submission" date="2024-02" db="EMBL/GenBank/DDBJ databases">
        <title>Rubritalea halochordaticola NBRC 107102.</title>
        <authorList>
            <person name="Ichikawa N."/>
            <person name="Katano-Makiyama Y."/>
            <person name="Hidaka K."/>
        </authorList>
    </citation>
    <scope>NUCLEOTIDE SEQUENCE [LARGE SCALE GENOMIC DNA]</scope>
    <source>
        <strain evidence="3 4">NBRC 107102</strain>
    </source>
</reference>
<dbReference type="InterPro" id="IPR051918">
    <property type="entry name" value="STPP_CPPED1"/>
</dbReference>
<gene>
    <name evidence="3" type="ORF">Rhal01_01281</name>
</gene>
<protein>
    <recommendedName>
        <fullName evidence="2">Calcineurin-like phosphoesterase domain-containing protein</fullName>
    </recommendedName>
</protein>
<accession>A0ABP9V0H6</accession>
<dbReference type="Pfam" id="PF00149">
    <property type="entry name" value="Metallophos"/>
    <property type="match status" value="1"/>
</dbReference>
<dbReference type="InterPro" id="IPR004843">
    <property type="entry name" value="Calcineurin-like_PHP"/>
</dbReference>
<name>A0ABP9V0H6_9BACT</name>
<keyword evidence="4" id="KW-1185">Reference proteome</keyword>
<dbReference type="EMBL" id="BAABRL010000003">
    <property type="protein sequence ID" value="GAA5495109.1"/>
    <property type="molecule type" value="Genomic_DNA"/>
</dbReference>
<feature type="region of interest" description="Disordered" evidence="1">
    <location>
        <begin position="259"/>
        <end position="284"/>
    </location>
</feature>
<sequence length="391" mass="43287">MIDYAILSCRTLNMLTRRHFTKGIVGSLLASQVQGFAGIKGLKKPAVLDPDRGIEGKGWSMVVLPDTQNYAKFAKNQQHFDLMTEWIRDHIGAWNIKAVLHEGDFVEQNDIKEGGGRGWGDQNSASQWRSAQKSMSTLYGHVPTILTTGNHDYGIRNAETRETQFNNHFGLTDNPLVCDGKGGGIWREGFPNSFGAVTLENALYTFGAPDGRKMLVLSLEWGARDEVVEWAKSVLAKQEYQDHFGILLTHAYLNGDNLRDGTKGHQSGNPHTYPTGKNGQTTNDGTELWEKLVKVSPQLKLVLNGHIMGRHVGYRKDDADGGHEVHQMVFNAQGLGGGSDEKGNGGDGWLRILTFEPNGKELSVRTFSPLRQKLGKDMWNTGDDHDFVVSV</sequence>
<feature type="domain" description="Calcineurin-like phosphoesterase" evidence="2">
    <location>
        <begin position="66"/>
        <end position="307"/>
    </location>
</feature>
<dbReference type="InterPro" id="IPR029052">
    <property type="entry name" value="Metallo-depent_PP-like"/>
</dbReference>